<name>A0A1Q9CXI5_SYMMI</name>
<evidence type="ECO:0000313" key="1">
    <source>
        <dbReference type="EMBL" id="OLP87644.1"/>
    </source>
</evidence>
<dbReference type="AlphaFoldDB" id="A0A1Q9CXI5"/>
<protein>
    <submittedName>
        <fullName evidence="1">Uncharacterized protein</fullName>
    </submittedName>
</protein>
<evidence type="ECO:0000313" key="2">
    <source>
        <dbReference type="Proteomes" id="UP000186817"/>
    </source>
</evidence>
<dbReference type="EMBL" id="LSRX01000850">
    <property type="protein sequence ID" value="OLP87644.1"/>
    <property type="molecule type" value="Genomic_DNA"/>
</dbReference>
<accession>A0A1Q9CXI5</accession>
<reference evidence="1 2" key="1">
    <citation type="submission" date="2016-02" db="EMBL/GenBank/DDBJ databases">
        <title>Genome analysis of coral dinoflagellate symbionts highlights evolutionary adaptations to a symbiotic lifestyle.</title>
        <authorList>
            <person name="Aranda M."/>
            <person name="Li Y."/>
            <person name="Liew Y.J."/>
            <person name="Baumgarten S."/>
            <person name="Simakov O."/>
            <person name="Wilson M."/>
            <person name="Piel J."/>
            <person name="Ashoor H."/>
            <person name="Bougouffa S."/>
            <person name="Bajic V.B."/>
            <person name="Ryu T."/>
            <person name="Ravasi T."/>
            <person name="Bayer T."/>
            <person name="Micklem G."/>
            <person name="Kim H."/>
            <person name="Bhak J."/>
            <person name="Lajeunesse T.C."/>
            <person name="Voolstra C.R."/>
        </authorList>
    </citation>
    <scope>NUCLEOTIDE SEQUENCE [LARGE SCALE GENOMIC DNA]</scope>
    <source>
        <strain evidence="1 2">CCMP2467</strain>
    </source>
</reference>
<organism evidence="1 2">
    <name type="scientific">Symbiodinium microadriaticum</name>
    <name type="common">Dinoflagellate</name>
    <name type="synonym">Zooxanthella microadriatica</name>
    <dbReference type="NCBI Taxonomy" id="2951"/>
    <lineage>
        <taxon>Eukaryota</taxon>
        <taxon>Sar</taxon>
        <taxon>Alveolata</taxon>
        <taxon>Dinophyceae</taxon>
        <taxon>Suessiales</taxon>
        <taxon>Symbiodiniaceae</taxon>
        <taxon>Symbiodinium</taxon>
    </lineage>
</organism>
<keyword evidence="2" id="KW-1185">Reference proteome</keyword>
<proteinExistence type="predicted"/>
<comment type="caution">
    <text evidence="1">The sequence shown here is derived from an EMBL/GenBank/DDBJ whole genome shotgun (WGS) entry which is preliminary data.</text>
</comment>
<sequence length="111" mass="12197">MKLVLTRINEGHLTARSLALRGGHTEVQAVLLLCRKAQSSRRSLGPETEHALVEARALADRQPGAVLRLDVKQKGEAMLTLIAERDFKVHLNILRFSRPGRGALLLGTESP</sequence>
<dbReference type="OrthoDB" id="10275562at2759"/>
<gene>
    <name evidence="1" type="ORF">AK812_SmicGene31108</name>
</gene>
<dbReference type="Proteomes" id="UP000186817">
    <property type="component" value="Unassembled WGS sequence"/>
</dbReference>